<dbReference type="AlphaFoldDB" id="C0NDN5"/>
<evidence type="ECO:0000313" key="2">
    <source>
        <dbReference type="Proteomes" id="UP000001631"/>
    </source>
</evidence>
<dbReference type="InParanoid" id="C0NDN5"/>
<gene>
    <name evidence="1" type="ORF">HCBG_01978</name>
</gene>
<accession>C0NDN5</accession>
<name>C0NDN5_AJECG</name>
<proteinExistence type="predicted"/>
<protein>
    <submittedName>
        <fullName evidence="1">Uncharacterized protein</fullName>
    </submittedName>
</protein>
<dbReference type="HOGENOM" id="CLU_1219403_0_0_1"/>
<sequence>MASPENTPTTDQSMIRTLPGFLGGSVLWPKKWATGREAWIGPPNPLGAAKQFLYKNRRGKHERRNDQKKTEALELSQEFQAWAFRGCDMPSLTVNSQNITDWSGRKKSSHRTPGPTAGVYIPPGWTIGFSADNTVQRQWVDPVERAMILGKKTHLFFQCWRSRNLIIMAILDRRDHRTCQDPTVAENSAFVSNQPIRSVTAVSFGTRLSRCPQAVKRLWLLDTGKKA</sequence>
<keyword evidence="2" id="KW-1185">Reference proteome</keyword>
<dbReference type="VEuPathDB" id="FungiDB:I7I50_00539"/>
<dbReference type="EMBL" id="GG663364">
    <property type="protein sequence ID" value="EEH10333.1"/>
    <property type="molecule type" value="Genomic_DNA"/>
</dbReference>
<dbReference type="GeneID" id="69034994"/>
<organism evidence="1 2">
    <name type="scientific">Ajellomyces capsulatus (strain G186AR / H82 / ATCC MYA-2454 / RMSCC 2432)</name>
    <name type="common">Darling's disease fungus</name>
    <name type="synonym">Histoplasma capsulatum</name>
    <dbReference type="NCBI Taxonomy" id="447093"/>
    <lineage>
        <taxon>Eukaryota</taxon>
        <taxon>Fungi</taxon>
        <taxon>Dikarya</taxon>
        <taxon>Ascomycota</taxon>
        <taxon>Pezizomycotina</taxon>
        <taxon>Eurotiomycetes</taxon>
        <taxon>Eurotiomycetidae</taxon>
        <taxon>Onygenales</taxon>
        <taxon>Ajellomycetaceae</taxon>
        <taxon>Histoplasma</taxon>
    </lineage>
</organism>
<dbReference type="Proteomes" id="UP000001631">
    <property type="component" value="Unassembled WGS sequence"/>
</dbReference>
<evidence type="ECO:0000313" key="1">
    <source>
        <dbReference type="EMBL" id="EEH10333.1"/>
    </source>
</evidence>
<dbReference type="RefSeq" id="XP_045290813.1">
    <property type="nucleotide sequence ID" value="XM_045429027.1"/>
</dbReference>
<reference evidence="1" key="1">
    <citation type="submission" date="2009-02" db="EMBL/GenBank/DDBJ databases">
        <title>The Genome Sequence of Ajellomyces capsulatus strain G186AR.</title>
        <authorList>
            <consortium name="The Broad Institute Genome Sequencing Platform"/>
            <person name="Champion M."/>
            <person name="Cuomo C."/>
            <person name="Ma L.-J."/>
            <person name="Henn M.R."/>
            <person name="Sil A."/>
            <person name="Goldman B."/>
            <person name="Young S.K."/>
            <person name="Kodira C.D."/>
            <person name="Zeng Q."/>
            <person name="Koehrsen M."/>
            <person name="Alvarado L."/>
            <person name="Berlin A."/>
            <person name="Borenstein D."/>
            <person name="Chen Z."/>
            <person name="Engels R."/>
            <person name="Freedman E."/>
            <person name="Gellesch M."/>
            <person name="Goldberg J."/>
            <person name="Griggs A."/>
            <person name="Gujja S."/>
            <person name="Heiman D."/>
            <person name="Hepburn T."/>
            <person name="Howarth C."/>
            <person name="Jen D."/>
            <person name="Larson L."/>
            <person name="Lewis B."/>
            <person name="Mehta T."/>
            <person name="Park D."/>
            <person name="Pearson M."/>
            <person name="Roberts A."/>
            <person name="Saif S."/>
            <person name="Shea T."/>
            <person name="Shenoy N."/>
            <person name="Sisk P."/>
            <person name="Stolte C."/>
            <person name="Sykes S."/>
            <person name="Walk T."/>
            <person name="White J."/>
            <person name="Yandava C."/>
            <person name="Klein B."/>
            <person name="McEwen J.G."/>
            <person name="Puccia R."/>
            <person name="Goldman G.H."/>
            <person name="Felipe M.S."/>
            <person name="Nino-Vega G."/>
            <person name="San-Blas G."/>
            <person name="Taylor J."/>
            <person name="Mendoza L."/>
            <person name="Galagan J."/>
            <person name="Nusbaum C."/>
            <person name="Birren B."/>
        </authorList>
    </citation>
    <scope>NUCLEOTIDE SEQUENCE</scope>
    <source>
        <strain evidence="1">G186AR</strain>
    </source>
</reference>